<sequence length="85" mass="9311">MAKKPNFSLHHHSAVLTATCFAFSGEGGDSSYSPSGFPASCLSRFPTFVFLFVSVCASKCDYHLRLLIIDDSRRGKQLGACISRY</sequence>
<accession>A0A484LMJ0</accession>
<proteinExistence type="predicted"/>
<protein>
    <submittedName>
        <fullName evidence="1">Uncharacterized protein</fullName>
    </submittedName>
</protein>
<dbReference type="Proteomes" id="UP000595140">
    <property type="component" value="Unassembled WGS sequence"/>
</dbReference>
<gene>
    <name evidence="1" type="ORF">CCAM_LOCUS19459</name>
</gene>
<organism evidence="1 2">
    <name type="scientific">Cuscuta campestris</name>
    <dbReference type="NCBI Taxonomy" id="132261"/>
    <lineage>
        <taxon>Eukaryota</taxon>
        <taxon>Viridiplantae</taxon>
        <taxon>Streptophyta</taxon>
        <taxon>Embryophyta</taxon>
        <taxon>Tracheophyta</taxon>
        <taxon>Spermatophyta</taxon>
        <taxon>Magnoliopsida</taxon>
        <taxon>eudicotyledons</taxon>
        <taxon>Gunneridae</taxon>
        <taxon>Pentapetalae</taxon>
        <taxon>asterids</taxon>
        <taxon>lamiids</taxon>
        <taxon>Solanales</taxon>
        <taxon>Convolvulaceae</taxon>
        <taxon>Cuscuteae</taxon>
        <taxon>Cuscuta</taxon>
        <taxon>Cuscuta subgen. Grammica</taxon>
        <taxon>Cuscuta sect. Cleistogrammica</taxon>
    </lineage>
</organism>
<keyword evidence="2" id="KW-1185">Reference proteome</keyword>
<name>A0A484LMJ0_9ASTE</name>
<evidence type="ECO:0000313" key="1">
    <source>
        <dbReference type="EMBL" id="VFQ77683.1"/>
    </source>
</evidence>
<reference evidence="1 2" key="1">
    <citation type="submission" date="2018-04" db="EMBL/GenBank/DDBJ databases">
        <authorList>
            <person name="Vogel A."/>
        </authorList>
    </citation>
    <scope>NUCLEOTIDE SEQUENCE [LARGE SCALE GENOMIC DNA]</scope>
</reference>
<evidence type="ECO:0000313" key="2">
    <source>
        <dbReference type="Proteomes" id="UP000595140"/>
    </source>
</evidence>
<dbReference type="EMBL" id="OOIL02001680">
    <property type="protein sequence ID" value="VFQ77683.1"/>
    <property type="molecule type" value="Genomic_DNA"/>
</dbReference>
<dbReference type="AlphaFoldDB" id="A0A484LMJ0"/>